<evidence type="ECO:0000313" key="3">
    <source>
        <dbReference type="Proteomes" id="UP000664940"/>
    </source>
</evidence>
<organism evidence="2 3">
    <name type="scientific">Phyllostomus discolor</name>
    <name type="common">pale spear-nosed bat</name>
    <dbReference type="NCBI Taxonomy" id="89673"/>
    <lineage>
        <taxon>Eukaryota</taxon>
        <taxon>Metazoa</taxon>
        <taxon>Chordata</taxon>
        <taxon>Craniata</taxon>
        <taxon>Vertebrata</taxon>
        <taxon>Euteleostomi</taxon>
        <taxon>Mammalia</taxon>
        <taxon>Eutheria</taxon>
        <taxon>Laurasiatheria</taxon>
        <taxon>Chiroptera</taxon>
        <taxon>Yangochiroptera</taxon>
        <taxon>Phyllostomidae</taxon>
        <taxon>Phyllostominae</taxon>
        <taxon>Phyllostomus</taxon>
    </lineage>
</organism>
<sequence length="130" mass="14191">MSEPQGHALSSKPVKGWPGSREGAWEPESQNPSPHRADWTWPQPAGLRPCTASGAPPCSPSIAPGYLLVSLPIMTLRTSRQPKPPNLSSPLPLRAPKPSNINSWCSYSVILHFFPRFCLGLFSKLTLHSI</sequence>
<comment type="caution">
    <text evidence="2">The sequence shown here is derived from an EMBL/GenBank/DDBJ whole genome shotgun (WGS) entry which is preliminary data.</text>
</comment>
<dbReference type="EMBL" id="JABVXQ010000002">
    <property type="protein sequence ID" value="KAF6125327.1"/>
    <property type="molecule type" value="Genomic_DNA"/>
</dbReference>
<evidence type="ECO:0000313" key="2">
    <source>
        <dbReference type="EMBL" id="KAF6125327.1"/>
    </source>
</evidence>
<gene>
    <name evidence="2" type="ORF">HJG60_009831</name>
</gene>
<evidence type="ECO:0000256" key="1">
    <source>
        <dbReference type="SAM" id="MobiDB-lite"/>
    </source>
</evidence>
<accession>A0A834B8B5</accession>
<dbReference type="AlphaFoldDB" id="A0A834B8B5"/>
<reference evidence="2 3" key="1">
    <citation type="journal article" date="2020" name="Nature">
        <title>Six reference-quality genomes reveal evolution of bat adaptations.</title>
        <authorList>
            <person name="Jebb D."/>
            <person name="Huang Z."/>
            <person name="Pippel M."/>
            <person name="Hughes G.M."/>
            <person name="Lavrichenko K."/>
            <person name="Devanna P."/>
            <person name="Winkler S."/>
            <person name="Jermiin L.S."/>
            <person name="Skirmuntt E.C."/>
            <person name="Katzourakis A."/>
            <person name="Burkitt-Gray L."/>
            <person name="Ray D.A."/>
            <person name="Sullivan K.A.M."/>
            <person name="Roscito J.G."/>
            <person name="Kirilenko B.M."/>
            <person name="Davalos L.M."/>
            <person name="Corthals A.P."/>
            <person name="Power M.L."/>
            <person name="Jones G."/>
            <person name="Ransome R.D."/>
            <person name="Dechmann D.K.N."/>
            <person name="Locatelli A.G."/>
            <person name="Puechmaille S.J."/>
            <person name="Fedrigo O."/>
            <person name="Jarvis E.D."/>
            <person name="Hiller M."/>
            <person name="Vernes S.C."/>
            <person name="Myers E.W."/>
            <person name="Teeling E.C."/>
        </authorList>
    </citation>
    <scope>NUCLEOTIDE SEQUENCE [LARGE SCALE GENOMIC DNA]</scope>
    <source>
        <strain evidence="2">Bat1K_MPI-CBG_1</strain>
    </source>
</reference>
<proteinExistence type="predicted"/>
<feature type="region of interest" description="Disordered" evidence="1">
    <location>
        <begin position="1"/>
        <end position="54"/>
    </location>
</feature>
<protein>
    <submittedName>
        <fullName evidence="2">Uncharacterized protein</fullName>
    </submittedName>
</protein>
<name>A0A834B8B5_9CHIR</name>
<dbReference type="Proteomes" id="UP000664940">
    <property type="component" value="Unassembled WGS sequence"/>
</dbReference>